<reference evidence="1 2" key="1">
    <citation type="journal article" date="2024" name="G3 (Bethesda)">
        <title>Genome assembly of Hibiscus sabdariffa L. provides insights into metabolisms of medicinal natural products.</title>
        <authorList>
            <person name="Kim T."/>
        </authorList>
    </citation>
    <scope>NUCLEOTIDE SEQUENCE [LARGE SCALE GENOMIC DNA]</scope>
    <source>
        <strain evidence="1">TK-2024</strain>
        <tissue evidence="1">Old leaves</tissue>
    </source>
</reference>
<keyword evidence="2" id="KW-1185">Reference proteome</keyword>
<comment type="caution">
    <text evidence="1">The sequence shown here is derived from an EMBL/GenBank/DDBJ whole genome shotgun (WGS) entry which is preliminary data.</text>
</comment>
<dbReference type="Proteomes" id="UP001472677">
    <property type="component" value="Unassembled WGS sequence"/>
</dbReference>
<sequence>MARQTHNMVDEFSAQFINIVAEEHYNQVVIHKKIWEEQGFKFNDGLDFYGLAIIYQRLHELGWLKFGRQPA</sequence>
<evidence type="ECO:0000313" key="2">
    <source>
        <dbReference type="Proteomes" id="UP001472677"/>
    </source>
</evidence>
<dbReference type="EMBL" id="JBBPBM010000002">
    <property type="protein sequence ID" value="KAK8597034.1"/>
    <property type="molecule type" value="Genomic_DNA"/>
</dbReference>
<name>A0ABR2G9X5_9ROSI</name>
<gene>
    <name evidence="1" type="ORF">V6N12_065511</name>
</gene>
<organism evidence="1 2">
    <name type="scientific">Hibiscus sabdariffa</name>
    <name type="common">roselle</name>
    <dbReference type="NCBI Taxonomy" id="183260"/>
    <lineage>
        <taxon>Eukaryota</taxon>
        <taxon>Viridiplantae</taxon>
        <taxon>Streptophyta</taxon>
        <taxon>Embryophyta</taxon>
        <taxon>Tracheophyta</taxon>
        <taxon>Spermatophyta</taxon>
        <taxon>Magnoliopsida</taxon>
        <taxon>eudicotyledons</taxon>
        <taxon>Gunneridae</taxon>
        <taxon>Pentapetalae</taxon>
        <taxon>rosids</taxon>
        <taxon>malvids</taxon>
        <taxon>Malvales</taxon>
        <taxon>Malvaceae</taxon>
        <taxon>Malvoideae</taxon>
        <taxon>Hibiscus</taxon>
    </lineage>
</organism>
<evidence type="ECO:0000313" key="1">
    <source>
        <dbReference type="EMBL" id="KAK8597034.1"/>
    </source>
</evidence>
<protein>
    <submittedName>
        <fullName evidence="1">Uncharacterized protein</fullName>
    </submittedName>
</protein>
<accession>A0ABR2G9X5</accession>
<proteinExistence type="predicted"/>